<evidence type="ECO:0000259" key="9">
    <source>
        <dbReference type="PROSITE" id="PS51918"/>
    </source>
</evidence>
<dbReference type="InterPro" id="IPR006638">
    <property type="entry name" value="Elp3/MiaA/NifB-like_rSAM"/>
</dbReference>
<dbReference type="CDD" id="cd01335">
    <property type="entry name" value="Radical_SAM"/>
    <property type="match status" value="1"/>
</dbReference>
<dbReference type="InterPro" id="IPR058240">
    <property type="entry name" value="rSAM_sf"/>
</dbReference>
<dbReference type="InterPro" id="IPR020612">
    <property type="entry name" value="Methylthiotransferase_CS"/>
</dbReference>
<dbReference type="NCBIfam" id="TIGR00089">
    <property type="entry name" value="MiaB/RimO family radical SAM methylthiotransferase"/>
    <property type="match status" value="1"/>
</dbReference>
<evidence type="ECO:0000256" key="5">
    <source>
        <dbReference type="ARBA" id="ARBA00022723"/>
    </source>
</evidence>
<dbReference type="InterPro" id="IPR007197">
    <property type="entry name" value="rSAM"/>
</dbReference>
<organism evidence="10 11">
    <name type="scientific">Sphingomonas aerophila</name>
    <dbReference type="NCBI Taxonomy" id="1344948"/>
    <lineage>
        <taxon>Bacteria</taxon>
        <taxon>Pseudomonadati</taxon>
        <taxon>Pseudomonadota</taxon>
        <taxon>Alphaproteobacteria</taxon>
        <taxon>Sphingomonadales</taxon>
        <taxon>Sphingomonadaceae</taxon>
        <taxon>Sphingomonas</taxon>
    </lineage>
</organism>
<dbReference type="InterPro" id="IPR005839">
    <property type="entry name" value="Methylthiotransferase"/>
</dbReference>
<dbReference type="GO" id="GO:0046872">
    <property type="term" value="F:metal ion binding"/>
    <property type="evidence" value="ECO:0007669"/>
    <property type="project" value="UniProtKB-KW"/>
</dbReference>
<keyword evidence="6" id="KW-0408">Iron</keyword>
<dbReference type="EC" id="2.8.4.5" evidence="10"/>
<dbReference type="PROSITE" id="PS51449">
    <property type="entry name" value="MTTASE_N"/>
    <property type="match status" value="1"/>
</dbReference>
<dbReference type="EMBL" id="JACIJK010000006">
    <property type="protein sequence ID" value="MBB5715346.1"/>
    <property type="molecule type" value="Genomic_DNA"/>
</dbReference>
<dbReference type="SMART" id="SM00729">
    <property type="entry name" value="Elp3"/>
    <property type="match status" value="1"/>
</dbReference>
<keyword evidence="2" id="KW-0004">4Fe-4S</keyword>
<reference evidence="10 11" key="1">
    <citation type="submission" date="2020-08" db="EMBL/GenBank/DDBJ databases">
        <title>Genomic Encyclopedia of Type Strains, Phase IV (KMG-IV): sequencing the most valuable type-strain genomes for metagenomic binning, comparative biology and taxonomic classification.</title>
        <authorList>
            <person name="Goeker M."/>
        </authorList>
    </citation>
    <scope>NUCLEOTIDE SEQUENCE [LARGE SCALE GENOMIC DNA]</scope>
    <source>
        <strain evidence="10 11">DSM 100044</strain>
    </source>
</reference>
<keyword evidence="3 10" id="KW-0808">Transferase</keyword>
<accession>A0A7W9BEE4</accession>
<comment type="caution">
    <text evidence="10">The sequence shown here is derived from an EMBL/GenBank/DDBJ whole genome shotgun (WGS) entry which is preliminary data.</text>
</comment>
<dbReference type="GO" id="GO:0035598">
    <property type="term" value="F:tRNA (N(6)-L-threonylcarbamoyladenosine(37)-C(2))-methylthiotransferase activity"/>
    <property type="evidence" value="ECO:0007669"/>
    <property type="project" value="UniProtKB-EC"/>
</dbReference>
<evidence type="ECO:0000256" key="1">
    <source>
        <dbReference type="ARBA" id="ARBA00001966"/>
    </source>
</evidence>
<keyword evidence="11" id="KW-1185">Reference proteome</keyword>
<dbReference type="SUPFAM" id="SSF102114">
    <property type="entry name" value="Radical SAM enzymes"/>
    <property type="match status" value="1"/>
</dbReference>
<dbReference type="GO" id="GO:0051539">
    <property type="term" value="F:4 iron, 4 sulfur cluster binding"/>
    <property type="evidence" value="ECO:0007669"/>
    <property type="project" value="UniProtKB-KW"/>
</dbReference>
<comment type="cofactor">
    <cofactor evidence="1">
        <name>[4Fe-4S] cluster</name>
        <dbReference type="ChEBI" id="CHEBI:49883"/>
    </cofactor>
</comment>
<keyword evidence="4" id="KW-0949">S-adenosyl-L-methionine</keyword>
<dbReference type="PROSITE" id="PS51918">
    <property type="entry name" value="RADICAL_SAM"/>
    <property type="match status" value="1"/>
</dbReference>
<dbReference type="PANTHER" id="PTHR11918:SF45">
    <property type="entry name" value="THREONYLCARBAMOYLADENOSINE TRNA METHYLTHIOTRANSFERASE"/>
    <property type="match status" value="1"/>
</dbReference>
<evidence type="ECO:0000313" key="10">
    <source>
        <dbReference type="EMBL" id="MBB5715346.1"/>
    </source>
</evidence>
<evidence type="ECO:0000256" key="3">
    <source>
        <dbReference type="ARBA" id="ARBA00022679"/>
    </source>
</evidence>
<sequence length="403" mass="43423">MSPAVQPEVVSLGCRLNIAESETIRALLGARSDTRDVAVVNSCAVTNEAVKQTRAAIRRLRRTRPDAELVVTGCAATIDPDGFAAMAEVDRVVANPLKLAPESWGADTALPAPAFTGHARAFVEVQNGCDHRCTFCAIPFGRGPSRSLPAGAVVERVRSLVEAGHAEVVLTGVDVTSWGTDLPGRPTFGALVERVLVHVPALRRLRLSSLDSVEMDERLVELVTGEPRVMPHLHLSLQAGNDLILKRMKRRHSRAQAVALVERLKARRPGIAIGADIIAGFPTEDESMFADSLALIDDCDIVHAHIFPYSPRAGTPAARMPQVDPLVRRERAGRLRDAAERRRADWLAGLIGSRADMLVERPGDRGHAEHFAEVRLSHSLEPGTIAQVTIAGATPTHLTGIIA</sequence>
<dbReference type="InterPro" id="IPR013848">
    <property type="entry name" value="Methylthiotransferase_N"/>
</dbReference>
<evidence type="ECO:0000256" key="2">
    <source>
        <dbReference type="ARBA" id="ARBA00022485"/>
    </source>
</evidence>
<gene>
    <name evidence="10" type="ORF">FHS94_002192</name>
</gene>
<evidence type="ECO:0000256" key="4">
    <source>
        <dbReference type="ARBA" id="ARBA00022691"/>
    </source>
</evidence>
<evidence type="ECO:0000259" key="8">
    <source>
        <dbReference type="PROSITE" id="PS51449"/>
    </source>
</evidence>
<dbReference type="AlphaFoldDB" id="A0A7W9BEE4"/>
<dbReference type="InterPro" id="IPR023404">
    <property type="entry name" value="rSAM_horseshoe"/>
</dbReference>
<keyword evidence="7" id="KW-0411">Iron-sulfur</keyword>
<evidence type="ECO:0000256" key="7">
    <source>
        <dbReference type="ARBA" id="ARBA00023014"/>
    </source>
</evidence>
<proteinExistence type="predicted"/>
<dbReference type="SFLD" id="SFLDS00029">
    <property type="entry name" value="Radical_SAM"/>
    <property type="match status" value="1"/>
</dbReference>
<dbReference type="Proteomes" id="UP000546200">
    <property type="component" value="Unassembled WGS sequence"/>
</dbReference>
<dbReference type="SFLD" id="SFLDG01082">
    <property type="entry name" value="B12-binding_domain_containing"/>
    <property type="match status" value="1"/>
</dbReference>
<dbReference type="PANTHER" id="PTHR11918">
    <property type="entry name" value="RADICAL SAM PROTEINS"/>
    <property type="match status" value="1"/>
</dbReference>
<evidence type="ECO:0000313" key="11">
    <source>
        <dbReference type="Proteomes" id="UP000546200"/>
    </source>
</evidence>
<dbReference type="Gene3D" id="3.40.50.12160">
    <property type="entry name" value="Methylthiotransferase, N-terminal domain"/>
    <property type="match status" value="1"/>
</dbReference>
<dbReference type="Pfam" id="PF04055">
    <property type="entry name" value="Radical_SAM"/>
    <property type="match status" value="1"/>
</dbReference>
<keyword evidence="5" id="KW-0479">Metal-binding</keyword>
<feature type="domain" description="MTTase N-terminal" evidence="8">
    <location>
        <begin position="5"/>
        <end position="109"/>
    </location>
</feature>
<dbReference type="Pfam" id="PF00919">
    <property type="entry name" value="UPF0004"/>
    <property type="match status" value="1"/>
</dbReference>
<protein>
    <submittedName>
        <fullName evidence="10">Threonylcarbamoyladenosine tRNA methylthiotransferase MtaB</fullName>
        <ecNumber evidence="10">2.8.4.5</ecNumber>
    </submittedName>
</protein>
<evidence type="ECO:0000256" key="6">
    <source>
        <dbReference type="ARBA" id="ARBA00023004"/>
    </source>
</evidence>
<feature type="domain" description="Radical SAM core" evidence="9">
    <location>
        <begin position="115"/>
        <end position="345"/>
    </location>
</feature>
<dbReference type="InterPro" id="IPR038135">
    <property type="entry name" value="Methylthiotransferase_N_sf"/>
</dbReference>
<dbReference type="PROSITE" id="PS01278">
    <property type="entry name" value="MTTASE_RADICAL"/>
    <property type="match status" value="1"/>
</dbReference>
<dbReference type="Gene3D" id="3.80.30.20">
    <property type="entry name" value="tm_1862 like domain"/>
    <property type="match status" value="1"/>
</dbReference>
<dbReference type="RefSeq" id="WP_184057589.1">
    <property type="nucleotide sequence ID" value="NZ_JACIJK010000006.1"/>
</dbReference>
<name>A0A7W9BEE4_9SPHN</name>